<evidence type="ECO:0000256" key="7">
    <source>
        <dbReference type="SAM" id="MobiDB-lite"/>
    </source>
</evidence>
<comment type="subcellular location">
    <subcellularLocation>
        <location evidence="1">Membrane</location>
        <topology evidence="1">Multi-pass membrane protein</topology>
    </subcellularLocation>
</comment>
<keyword evidence="3 8" id="KW-0812">Transmembrane</keyword>
<feature type="transmembrane region" description="Helical" evidence="8">
    <location>
        <begin position="94"/>
        <end position="115"/>
    </location>
</feature>
<dbReference type="InterPro" id="IPR004840">
    <property type="entry name" value="Amino_acid_permease_CS"/>
</dbReference>
<gene>
    <name evidence="10" type="ORF">C6P46_005798</name>
</gene>
<evidence type="ECO:0000256" key="4">
    <source>
        <dbReference type="ARBA" id="ARBA00022970"/>
    </source>
</evidence>
<evidence type="ECO:0000256" key="5">
    <source>
        <dbReference type="ARBA" id="ARBA00022989"/>
    </source>
</evidence>
<evidence type="ECO:0000256" key="6">
    <source>
        <dbReference type="ARBA" id="ARBA00023136"/>
    </source>
</evidence>
<feature type="transmembrane region" description="Helical" evidence="8">
    <location>
        <begin position="175"/>
        <end position="193"/>
    </location>
</feature>
<feature type="non-terminal residue" evidence="10">
    <location>
        <position position="258"/>
    </location>
</feature>
<dbReference type="InterPro" id="IPR004841">
    <property type="entry name" value="AA-permease/SLC12A_dom"/>
</dbReference>
<evidence type="ECO:0000313" key="11">
    <source>
        <dbReference type="Proteomes" id="UP000777482"/>
    </source>
</evidence>
<evidence type="ECO:0000256" key="8">
    <source>
        <dbReference type="SAM" id="Phobius"/>
    </source>
</evidence>
<comment type="caution">
    <text evidence="10">The sequence shown here is derived from an EMBL/GenBank/DDBJ whole genome shotgun (WGS) entry which is preliminary data.</text>
</comment>
<feature type="domain" description="Amino acid permease/ SLC12A" evidence="9">
    <location>
        <begin position="93"/>
        <end position="256"/>
    </location>
</feature>
<dbReference type="PROSITE" id="PS00218">
    <property type="entry name" value="AMINO_ACID_PERMEASE_1"/>
    <property type="match status" value="1"/>
</dbReference>
<feature type="region of interest" description="Disordered" evidence="7">
    <location>
        <begin position="1"/>
        <end position="39"/>
    </location>
</feature>
<dbReference type="InterPro" id="IPR050524">
    <property type="entry name" value="APC_YAT"/>
</dbReference>
<proteinExistence type="predicted"/>
<feature type="compositionally biased region" description="Basic and acidic residues" evidence="7">
    <location>
        <begin position="1"/>
        <end position="16"/>
    </location>
</feature>
<dbReference type="AlphaFoldDB" id="A0A9P7B4N9"/>
<keyword evidence="4" id="KW-0029">Amino-acid transport</keyword>
<keyword evidence="5 8" id="KW-1133">Transmembrane helix</keyword>
<evidence type="ECO:0000256" key="1">
    <source>
        <dbReference type="ARBA" id="ARBA00004141"/>
    </source>
</evidence>
<evidence type="ECO:0000259" key="9">
    <source>
        <dbReference type="Pfam" id="PF00324"/>
    </source>
</evidence>
<feature type="transmembrane region" description="Helical" evidence="8">
    <location>
        <begin position="205"/>
        <end position="225"/>
    </location>
</feature>
<dbReference type="PANTHER" id="PTHR43341">
    <property type="entry name" value="AMINO ACID PERMEASE"/>
    <property type="match status" value="1"/>
</dbReference>
<dbReference type="Gene3D" id="1.20.1740.10">
    <property type="entry name" value="Amino acid/polyamine transporter I"/>
    <property type="match status" value="1"/>
</dbReference>
<dbReference type="GO" id="GO:0015171">
    <property type="term" value="F:amino acid transmembrane transporter activity"/>
    <property type="evidence" value="ECO:0007669"/>
    <property type="project" value="TreeGrafter"/>
</dbReference>
<keyword evidence="11" id="KW-1185">Reference proteome</keyword>
<evidence type="ECO:0000313" key="10">
    <source>
        <dbReference type="EMBL" id="KAG0658435.1"/>
    </source>
</evidence>
<keyword evidence="2" id="KW-0813">Transport</keyword>
<feature type="transmembrane region" description="Helical" evidence="8">
    <location>
        <begin position="231"/>
        <end position="253"/>
    </location>
</feature>
<reference evidence="10 11" key="1">
    <citation type="submission" date="2020-11" db="EMBL/GenBank/DDBJ databases">
        <title>Kefir isolates.</title>
        <authorList>
            <person name="Marcisauskas S."/>
            <person name="Kim Y."/>
            <person name="Blasche S."/>
        </authorList>
    </citation>
    <scope>NUCLEOTIDE SEQUENCE [LARGE SCALE GENOMIC DNA]</scope>
    <source>
        <strain evidence="10 11">KR</strain>
    </source>
</reference>
<feature type="transmembrane region" description="Helical" evidence="8">
    <location>
        <begin position="121"/>
        <end position="138"/>
    </location>
</feature>
<evidence type="ECO:0000256" key="2">
    <source>
        <dbReference type="ARBA" id="ARBA00022448"/>
    </source>
</evidence>
<keyword evidence="6 8" id="KW-0472">Membrane</keyword>
<accession>A0A9P7B4N9</accession>
<feature type="compositionally biased region" description="Basic and acidic residues" evidence="7">
    <location>
        <begin position="25"/>
        <end position="39"/>
    </location>
</feature>
<protein>
    <recommendedName>
        <fullName evidence="9">Amino acid permease/ SLC12A domain-containing protein</fullName>
    </recommendedName>
</protein>
<dbReference type="EMBL" id="PUHQ01000066">
    <property type="protein sequence ID" value="KAG0658435.1"/>
    <property type="molecule type" value="Genomic_DNA"/>
</dbReference>
<evidence type="ECO:0000256" key="3">
    <source>
        <dbReference type="ARBA" id="ARBA00022692"/>
    </source>
</evidence>
<dbReference type="PANTHER" id="PTHR43341:SF12">
    <property type="entry name" value="AMINO ACID TRANSPORTER (EUROFUNG)"/>
    <property type="match status" value="1"/>
</dbReference>
<name>A0A9P7B4N9_RHOMI</name>
<sequence>MSSFDAEKDASSKNEETYVSTGPAADHDSSAHHDGPVIYDPKKEKLATRLGVNIESFKRAPGTTAGLQSQGGAADPLRAHENPMLQQKMKPRHLNMIAVGGAIGTGLFIGSGGALSRGGPAGVLIAWSIIGVMLINVTQAIGELAIVYPVSGGFYTLVCRFLDPSFGMALGWNYFLQWFVTMPLEITAAGITVQYWEGAARVNIAVWITVFWLLFILVNVFGTLGYAEEEFWASLFKLAVVIVFIIIGVVLNCGGGDG</sequence>
<dbReference type="Pfam" id="PF00324">
    <property type="entry name" value="AA_permease"/>
    <property type="match status" value="1"/>
</dbReference>
<organism evidence="10 11">
    <name type="scientific">Rhodotorula mucilaginosa</name>
    <name type="common">Yeast</name>
    <name type="synonym">Rhodotorula rubra</name>
    <dbReference type="NCBI Taxonomy" id="5537"/>
    <lineage>
        <taxon>Eukaryota</taxon>
        <taxon>Fungi</taxon>
        <taxon>Dikarya</taxon>
        <taxon>Basidiomycota</taxon>
        <taxon>Pucciniomycotina</taxon>
        <taxon>Microbotryomycetes</taxon>
        <taxon>Sporidiobolales</taxon>
        <taxon>Sporidiobolaceae</taxon>
        <taxon>Rhodotorula</taxon>
    </lineage>
</organism>
<dbReference type="GO" id="GO:0016020">
    <property type="term" value="C:membrane"/>
    <property type="evidence" value="ECO:0007669"/>
    <property type="project" value="UniProtKB-SubCell"/>
</dbReference>
<dbReference type="Proteomes" id="UP000777482">
    <property type="component" value="Unassembled WGS sequence"/>
</dbReference>
<dbReference type="OrthoDB" id="3900342at2759"/>